<feature type="compositionally biased region" description="Basic and acidic residues" evidence="1">
    <location>
        <begin position="88"/>
        <end position="98"/>
    </location>
</feature>
<feature type="compositionally biased region" description="Gly residues" evidence="1">
    <location>
        <begin position="1"/>
        <end position="11"/>
    </location>
</feature>
<accession>A0ABN9TS30</accession>
<evidence type="ECO:0000313" key="2">
    <source>
        <dbReference type="EMBL" id="CAK0848936.1"/>
    </source>
</evidence>
<keyword evidence="3" id="KW-1185">Reference proteome</keyword>
<comment type="caution">
    <text evidence="2">The sequence shown here is derived from an EMBL/GenBank/DDBJ whole genome shotgun (WGS) entry which is preliminary data.</text>
</comment>
<gene>
    <name evidence="2" type="ORF">PCOR1329_LOCUS41766</name>
</gene>
<evidence type="ECO:0000256" key="1">
    <source>
        <dbReference type="SAM" id="MobiDB-lite"/>
    </source>
</evidence>
<reference evidence="2" key="1">
    <citation type="submission" date="2023-10" db="EMBL/GenBank/DDBJ databases">
        <authorList>
            <person name="Chen Y."/>
            <person name="Shah S."/>
            <person name="Dougan E. K."/>
            <person name="Thang M."/>
            <person name="Chan C."/>
        </authorList>
    </citation>
    <scope>NUCLEOTIDE SEQUENCE [LARGE SCALE GENOMIC DNA]</scope>
</reference>
<dbReference type="EMBL" id="CAUYUJ010015023">
    <property type="protein sequence ID" value="CAK0848936.1"/>
    <property type="molecule type" value="Genomic_DNA"/>
</dbReference>
<proteinExistence type="predicted"/>
<sequence length="140" mass="14590">AGALQAGGLGRAGSPRGRRAREFGDPGGHAAAAEGASRRRRRPSAPERAPAAARRRPPAAPPGEPQDPESLVLRRLKDRRAVVAGPVEHTEDGTHADHPLGPLRGLTGASPGGACPRRRDRGEGPASFGPTFSRERGRRA</sequence>
<name>A0ABN9TS30_9DINO</name>
<protein>
    <submittedName>
        <fullName evidence="2">Uncharacterized protein</fullName>
    </submittedName>
</protein>
<feature type="region of interest" description="Disordered" evidence="1">
    <location>
        <begin position="1"/>
        <end position="140"/>
    </location>
</feature>
<feature type="non-terminal residue" evidence="2">
    <location>
        <position position="1"/>
    </location>
</feature>
<evidence type="ECO:0000313" key="3">
    <source>
        <dbReference type="Proteomes" id="UP001189429"/>
    </source>
</evidence>
<organism evidence="2 3">
    <name type="scientific">Prorocentrum cordatum</name>
    <dbReference type="NCBI Taxonomy" id="2364126"/>
    <lineage>
        <taxon>Eukaryota</taxon>
        <taxon>Sar</taxon>
        <taxon>Alveolata</taxon>
        <taxon>Dinophyceae</taxon>
        <taxon>Prorocentrales</taxon>
        <taxon>Prorocentraceae</taxon>
        <taxon>Prorocentrum</taxon>
    </lineage>
</organism>
<dbReference type="Proteomes" id="UP001189429">
    <property type="component" value="Unassembled WGS sequence"/>
</dbReference>